<dbReference type="GeneID" id="37046913"/>
<evidence type="ECO:0000313" key="3">
    <source>
        <dbReference type="EMBL" id="PWN90233.1"/>
    </source>
</evidence>
<comment type="similarity">
    <text evidence="1">Belongs to the lysine N-acyltransferase MbtK family.</text>
</comment>
<dbReference type="PANTHER" id="PTHR31438">
    <property type="entry name" value="LYSINE N-ACYLTRANSFERASE C17G9.06C-RELATED"/>
    <property type="match status" value="1"/>
</dbReference>
<organism evidence="3 4">
    <name type="scientific">Acaromyces ingoldii</name>
    <dbReference type="NCBI Taxonomy" id="215250"/>
    <lineage>
        <taxon>Eukaryota</taxon>
        <taxon>Fungi</taxon>
        <taxon>Dikarya</taxon>
        <taxon>Basidiomycota</taxon>
        <taxon>Ustilaginomycotina</taxon>
        <taxon>Exobasidiomycetes</taxon>
        <taxon>Exobasidiales</taxon>
        <taxon>Cryptobasidiaceae</taxon>
        <taxon>Acaromyces</taxon>
    </lineage>
</organism>
<dbReference type="AlphaFoldDB" id="A0A316YQB9"/>
<keyword evidence="4" id="KW-1185">Reference proteome</keyword>
<dbReference type="GO" id="GO:0016410">
    <property type="term" value="F:N-acyltransferase activity"/>
    <property type="evidence" value="ECO:0007669"/>
    <property type="project" value="TreeGrafter"/>
</dbReference>
<feature type="region of interest" description="Disordered" evidence="2">
    <location>
        <begin position="102"/>
        <end position="126"/>
    </location>
</feature>
<dbReference type="InterPro" id="IPR016181">
    <property type="entry name" value="Acyl_CoA_acyltransferase"/>
</dbReference>
<evidence type="ECO:0000313" key="4">
    <source>
        <dbReference type="Proteomes" id="UP000245768"/>
    </source>
</evidence>
<evidence type="ECO:0000256" key="2">
    <source>
        <dbReference type="SAM" id="MobiDB-lite"/>
    </source>
</evidence>
<proteinExistence type="inferred from homology"/>
<evidence type="ECO:0000256" key="1">
    <source>
        <dbReference type="ARBA" id="ARBA00009893"/>
    </source>
</evidence>
<dbReference type="InParanoid" id="A0A316YQB9"/>
<accession>A0A316YQB9</accession>
<dbReference type="STRING" id="215250.A0A316YQB9"/>
<reference evidence="3 4" key="1">
    <citation type="journal article" date="2018" name="Mol. Biol. Evol.">
        <title>Broad Genomic Sampling Reveals a Smut Pathogenic Ancestry of the Fungal Clade Ustilaginomycotina.</title>
        <authorList>
            <person name="Kijpornyongpan T."/>
            <person name="Mondo S.J."/>
            <person name="Barry K."/>
            <person name="Sandor L."/>
            <person name="Lee J."/>
            <person name="Lipzen A."/>
            <person name="Pangilinan J."/>
            <person name="LaButti K."/>
            <person name="Hainaut M."/>
            <person name="Henrissat B."/>
            <person name="Grigoriev I.V."/>
            <person name="Spatafora J.W."/>
            <person name="Aime M.C."/>
        </authorList>
    </citation>
    <scope>NUCLEOTIDE SEQUENCE [LARGE SCALE GENOMIC DNA]</scope>
    <source>
        <strain evidence="3 4">MCA 4198</strain>
    </source>
</reference>
<evidence type="ECO:0008006" key="5">
    <source>
        <dbReference type="Google" id="ProtNLM"/>
    </source>
</evidence>
<dbReference type="SUPFAM" id="SSF55729">
    <property type="entry name" value="Acyl-CoA N-acyltransferases (Nat)"/>
    <property type="match status" value="1"/>
</dbReference>
<dbReference type="PANTHER" id="PTHR31438:SF1">
    <property type="entry name" value="LYSINE N-ACYLTRANSFERASE C17G9.06C-RELATED"/>
    <property type="match status" value="1"/>
</dbReference>
<feature type="region of interest" description="Disordered" evidence="2">
    <location>
        <begin position="202"/>
        <end position="221"/>
    </location>
</feature>
<sequence>MVDNGGSVINLSKALSQLDTSPSSLSKGASRQFDLLLPDGSAVTLDIGIHDAGTFEHDRIFKASLYLRHRAIEENGHSSSKDDSYKPVIASKLDTRHFPLEMYCQPPKPRYGHPNEEPDDNSPAERSTRLANARLDVGKSRSEQPDDVVASLWIQLYALHTLFPNEEAFNVATSSASSTASRDTSRASSSAAALLLASGLAVPHPTHSSPSSSSSPASSSASSTSQFAANTVLATRSAFWQSSYPFSRPPWILPSIAVGDPQANAHAFPTSYTFSNNINHPVRPPKLAPDTSSPLYRRFSIELNQTLTFEVTSFRNDETVDLVTRWHNTDRVADGWRQRGDRDKQRQYLESVEASPSNMGIVGKWDGAPWGYLEIYYAKESNVGQYSHMGDYDRGFHALVGEEGFRGPHRVRTWMGSLIHLLFLLDPRTEKVVLEPRASNTKMIDYAIMCGGHVEKLIDLPHKRAALVVIPRQRFFQLCPFGPLNA</sequence>
<dbReference type="Proteomes" id="UP000245768">
    <property type="component" value="Unassembled WGS sequence"/>
</dbReference>
<dbReference type="OrthoDB" id="4250781at2759"/>
<protein>
    <recommendedName>
        <fullName evidence="5">Acyltransferase MbtK/IucB-like conserved domain-containing protein</fullName>
    </recommendedName>
</protein>
<dbReference type="EMBL" id="KZ819636">
    <property type="protein sequence ID" value="PWN90233.1"/>
    <property type="molecule type" value="Genomic_DNA"/>
</dbReference>
<dbReference type="Pfam" id="PF13523">
    <property type="entry name" value="Acetyltransf_8"/>
    <property type="match status" value="1"/>
</dbReference>
<dbReference type="RefSeq" id="XP_025377431.1">
    <property type="nucleotide sequence ID" value="XM_025524997.1"/>
</dbReference>
<name>A0A316YQB9_9BASI</name>
<dbReference type="Gene3D" id="3.40.630.30">
    <property type="match status" value="1"/>
</dbReference>
<gene>
    <name evidence="3" type="ORF">FA10DRAFT_301505</name>
</gene>